<evidence type="ECO:0000313" key="4">
    <source>
        <dbReference type="Proteomes" id="UP000248966"/>
    </source>
</evidence>
<keyword evidence="1" id="KW-1133">Transmembrane helix</keyword>
<reference evidence="4 5" key="1">
    <citation type="submission" date="2018-03" db="EMBL/GenBank/DDBJ databases">
        <title>Defining the species Micromonospora saelicesensis and Micromonospora noduli under the framework of genomics.</title>
        <authorList>
            <person name="Riesco R."/>
            <person name="Trujillo M.E."/>
        </authorList>
    </citation>
    <scope>NUCLEOTIDE SEQUENCE [LARGE SCALE GENOMIC DNA]</scope>
    <source>
        <strain evidence="2 4">LAH08</strain>
        <strain evidence="3 5">MED15</strain>
    </source>
</reference>
<sequence length="249" mass="25512">MRDNEVAALLDHAVATVELPPGLAQRVVTRSRARRRRRLLLSGGTVAVVVAAGALLLPQLGPAGRGGGSEGGGTGLIAAAEVPAGIVGPDGRPVTQAQVVAVGRVGTETLVLIRREPRAEERAAGGQAVEVLTAPDVGEPRRLLDHLSYDLACVDGDVVCAAVRSAGSGLGVAVARRSGGRLYVLAQAPQGRTVEVVANGVPHPLGAAPRGAVVEVVAAEPYQEVQVWASTEDGRRYQIPWAPGAVLID</sequence>
<organism evidence="2 4">
    <name type="scientific">Micromonospora noduli</name>
    <dbReference type="NCBI Taxonomy" id="709876"/>
    <lineage>
        <taxon>Bacteria</taxon>
        <taxon>Bacillati</taxon>
        <taxon>Actinomycetota</taxon>
        <taxon>Actinomycetes</taxon>
        <taxon>Micromonosporales</taxon>
        <taxon>Micromonosporaceae</taxon>
        <taxon>Micromonospora</taxon>
    </lineage>
</organism>
<name>A0A328N4E3_9ACTN</name>
<keyword evidence="1" id="KW-0472">Membrane</keyword>
<evidence type="ECO:0000256" key="1">
    <source>
        <dbReference type="SAM" id="Phobius"/>
    </source>
</evidence>
<evidence type="ECO:0000313" key="3">
    <source>
        <dbReference type="EMBL" id="RAO14237.1"/>
    </source>
</evidence>
<accession>A0A328N4E3</accession>
<proteinExistence type="predicted"/>
<evidence type="ECO:0000313" key="2">
    <source>
        <dbReference type="EMBL" id="RAN98970.1"/>
    </source>
</evidence>
<gene>
    <name evidence="2" type="ORF">LAH08_03702</name>
    <name evidence="3" type="ORF">MED15_04584</name>
</gene>
<keyword evidence="5" id="KW-1185">Reference proteome</keyword>
<feature type="transmembrane region" description="Helical" evidence="1">
    <location>
        <begin position="39"/>
        <end position="57"/>
    </location>
</feature>
<dbReference type="Proteomes" id="UP000249045">
    <property type="component" value="Unassembled WGS sequence"/>
</dbReference>
<dbReference type="EMBL" id="PYAC01000023">
    <property type="protein sequence ID" value="RAO14237.1"/>
    <property type="molecule type" value="Genomic_DNA"/>
</dbReference>
<dbReference type="AlphaFoldDB" id="A0A328N4E3"/>
<dbReference type="RefSeq" id="WP_112584995.1">
    <property type="nucleotide sequence ID" value="NZ_PYAA01000023.1"/>
</dbReference>
<comment type="caution">
    <text evidence="2">The sequence shown here is derived from an EMBL/GenBank/DDBJ whole genome shotgun (WGS) entry which is preliminary data.</text>
</comment>
<keyword evidence="1" id="KW-0812">Transmembrane</keyword>
<dbReference type="EMBL" id="PYAA01000023">
    <property type="protein sequence ID" value="RAN98970.1"/>
    <property type="molecule type" value="Genomic_DNA"/>
</dbReference>
<evidence type="ECO:0000313" key="5">
    <source>
        <dbReference type="Proteomes" id="UP000249045"/>
    </source>
</evidence>
<protein>
    <submittedName>
        <fullName evidence="2">Uncharacterized protein</fullName>
    </submittedName>
</protein>
<dbReference type="Proteomes" id="UP000248966">
    <property type="component" value="Unassembled WGS sequence"/>
</dbReference>